<evidence type="ECO:0000256" key="1">
    <source>
        <dbReference type="ARBA" id="ARBA00022448"/>
    </source>
</evidence>
<keyword evidence="4" id="KW-0249">Electron transport</keyword>
<keyword evidence="3" id="KW-0479">Metal-binding</keyword>
<dbReference type="Proteomes" id="UP001597314">
    <property type="component" value="Unassembled WGS sequence"/>
</dbReference>
<dbReference type="InterPro" id="IPR012127">
    <property type="entry name" value="Cyt_c_prime"/>
</dbReference>
<keyword evidence="6" id="KW-0732">Signal</keyword>
<reference evidence="8" key="1">
    <citation type="journal article" date="2019" name="Int. J. Syst. Evol. Microbiol.">
        <title>The Global Catalogue of Microorganisms (GCM) 10K type strain sequencing project: providing services to taxonomists for standard genome sequencing and annotation.</title>
        <authorList>
            <consortium name="The Broad Institute Genomics Platform"/>
            <consortium name="The Broad Institute Genome Sequencing Center for Infectious Disease"/>
            <person name="Wu L."/>
            <person name="Ma J."/>
        </authorList>
    </citation>
    <scope>NUCLEOTIDE SEQUENCE [LARGE SCALE GENOMIC DNA]</scope>
    <source>
        <strain evidence="8">CGMCC 1.6774</strain>
    </source>
</reference>
<name>A0ABW5APP7_9BRAD</name>
<keyword evidence="1" id="KW-0813">Transport</keyword>
<sequence>MTKRLILAAAVLGLGLSTALGQADVVRERAMLMYEQGEAFYATLNSMARGRMAYDQAKVDAAMKVLLESAEKLQTLYPPNARGQSPEADYFANAKAFENKADFDARLAKMKAEIVANAPKAKSLDGLKEAVGAIGQTCSGCHELYRAKKG</sequence>
<proteinExistence type="predicted"/>
<comment type="caution">
    <text evidence="7">The sequence shown here is derived from an EMBL/GenBank/DDBJ whole genome shotgun (WGS) entry which is preliminary data.</text>
</comment>
<gene>
    <name evidence="7" type="ORF">ACFSOX_18505</name>
</gene>
<dbReference type="InterPro" id="IPR002321">
    <property type="entry name" value="Cyt_c_II"/>
</dbReference>
<dbReference type="SUPFAM" id="SSF47175">
    <property type="entry name" value="Cytochromes"/>
    <property type="match status" value="1"/>
</dbReference>
<dbReference type="PROSITE" id="PS51009">
    <property type="entry name" value="CYTCII"/>
    <property type="match status" value="1"/>
</dbReference>
<organism evidence="7 8">
    <name type="scientific">Rhodoplanes azumiensis</name>
    <dbReference type="NCBI Taxonomy" id="1897628"/>
    <lineage>
        <taxon>Bacteria</taxon>
        <taxon>Pseudomonadati</taxon>
        <taxon>Pseudomonadota</taxon>
        <taxon>Alphaproteobacteria</taxon>
        <taxon>Hyphomicrobiales</taxon>
        <taxon>Nitrobacteraceae</taxon>
        <taxon>Rhodoplanes</taxon>
    </lineage>
</organism>
<evidence type="ECO:0000256" key="6">
    <source>
        <dbReference type="SAM" id="SignalP"/>
    </source>
</evidence>
<protein>
    <submittedName>
        <fullName evidence="7">C-type cytochrome</fullName>
    </submittedName>
</protein>
<dbReference type="PIRSF" id="PIRSF000027">
    <property type="entry name" value="Cytc_c_prime"/>
    <property type="match status" value="1"/>
</dbReference>
<evidence type="ECO:0000256" key="2">
    <source>
        <dbReference type="ARBA" id="ARBA00022617"/>
    </source>
</evidence>
<evidence type="ECO:0000313" key="8">
    <source>
        <dbReference type="Proteomes" id="UP001597314"/>
    </source>
</evidence>
<dbReference type="Gene3D" id="1.20.120.10">
    <property type="entry name" value="Cytochrome c/b562"/>
    <property type="match status" value="1"/>
</dbReference>
<feature type="signal peptide" evidence="6">
    <location>
        <begin position="1"/>
        <end position="23"/>
    </location>
</feature>
<dbReference type="RefSeq" id="WP_378479298.1">
    <property type="nucleotide sequence ID" value="NZ_JBHUIW010000024.1"/>
</dbReference>
<evidence type="ECO:0000256" key="4">
    <source>
        <dbReference type="ARBA" id="ARBA00022982"/>
    </source>
</evidence>
<evidence type="ECO:0000256" key="5">
    <source>
        <dbReference type="ARBA" id="ARBA00023004"/>
    </source>
</evidence>
<keyword evidence="8" id="KW-1185">Reference proteome</keyword>
<accession>A0ABW5APP7</accession>
<dbReference type="EMBL" id="JBHUIW010000024">
    <property type="protein sequence ID" value="MFD2184151.1"/>
    <property type="molecule type" value="Genomic_DNA"/>
</dbReference>
<keyword evidence="2" id="KW-0349">Heme</keyword>
<feature type="chain" id="PRO_5045340105" evidence="6">
    <location>
        <begin position="24"/>
        <end position="150"/>
    </location>
</feature>
<keyword evidence="5" id="KW-0408">Iron</keyword>
<evidence type="ECO:0000313" key="7">
    <source>
        <dbReference type="EMBL" id="MFD2184151.1"/>
    </source>
</evidence>
<dbReference type="InterPro" id="IPR010980">
    <property type="entry name" value="Cyt_c/b562"/>
</dbReference>
<dbReference type="Pfam" id="PF01322">
    <property type="entry name" value="Cytochrom_C_2"/>
    <property type="match status" value="1"/>
</dbReference>
<evidence type="ECO:0000256" key="3">
    <source>
        <dbReference type="ARBA" id="ARBA00022723"/>
    </source>
</evidence>